<name>A0A4Y2WER0_ARAVE</name>
<keyword evidence="2" id="KW-1185">Reference proteome</keyword>
<accession>A0A4Y2WER0</accession>
<reference evidence="1 2" key="1">
    <citation type="journal article" date="2019" name="Sci. Rep.">
        <title>Orb-weaving spider Araneus ventricosus genome elucidates the spidroin gene catalogue.</title>
        <authorList>
            <person name="Kono N."/>
            <person name="Nakamura H."/>
            <person name="Ohtoshi R."/>
            <person name="Moran D.A.P."/>
            <person name="Shinohara A."/>
            <person name="Yoshida Y."/>
            <person name="Fujiwara M."/>
            <person name="Mori M."/>
            <person name="Tomita M."/>
            <person name="Arakawa K."/>
        </authorList>
    </citation>
    <scope>NUCLEOTIDE SEQUENCE [LARGE SCALE GENOMIC DNA]</scope>
</reference>
<dbReference type="EMBL" id="BGPR01059055">
    <property type="protein sequence ID" value="GBO35124.1"/>
    <property type="molecule type" value="Genomic_DNA"/>
</dbReference>
<evidence type="ECO:0000313" key="2">
    <source>
        <dbReference type="Proteomes" id="UP000499080"/>
    </source>
</evidence>
<protein>
    <submittedName>
        <fullName evidence="1">Uncharacterized protein</fullName>
    </submittedName>
</protein>
<comment type="caution">
    <text evidence="1">The sequence shown here is derived from an EMBL/GenBank/DDBJ whole genome shotgun (WGS) entry which is preliminary data.</text>
</comment>
<sequence length="190" mass="21460">MAAGAADKFCGSFRHISESTLSLKKKKHSHSFSGEQNIKPFPSRENVKNNVWDGLQICTHTSWNIHNPDEICGMALCTPFSHGAIDGWIEFPTTWQGQVKRCVTEVMIPPIWTKKILIKKHIFHTKIQIKIVTITFCLALLPVDGAAKTFDFPEKNERESDLSLRARTLAVFLSRDEQISPCLASCIYVM</sequence>
<dbReference type="AlphaFoldDB" id="A0A4Y2WER0"/>
<gene>
    <name evidence="1" type="ORF">AVEN_206675_1</name>
</gene>
<proteinExistence type="predicted"/>
<organism evidence="1 2">
    <name type="scientific">Araneus ventricosus</name>
    <name type="common">Orbweaver spider</name>
    <name type="synonym">Epeira ventricosa</name>
    <dbReference type="NCBI Taxonomy" id="182803"/>
    <lineage>
        <taxon>Eukaryota</taxon>
        <taxon>Metazoa</taxon>
        <taxon>Ecdysozoa</taxon>
        <taxon>Arthropoda</taxon>
        <taxon>Chelicerata</taxon>
        <taxon>Arachnida</taxon>
        <taxon>Araneae</taxon>
        <taxon>Araneomorphae</taxon>
        <taxon>Entelegynae</taxon>
        <taxon>Araneoidea</taxon>
        <taxon>Araneidae</taxon>
        <taxon>Araneus</taxon>
    </lineage>
</organism>
<dbReference type="Proteomes" id="UP000499080">
    <property type="component" value="Unassembled WGS sequence"/>
</dbReference>
<evidence type="ECO:0000313" key="1">
    <source>
        <dbReference type="EMBL" id="GBO35124.1"/>
    </source>
</evidence>